<organism evidence="3 4">
    <name type="scientific">Planomonospora venezuelensis</name>
    <dbReference type="NCBI Taxonomy" id="1999"/>
    <lineage>
        <taxon>Bacteria</taxon>
        <taxon>Bacillati</taxon>
        <taxon>Actinomycetota</taxon>
        <taxon>Actinomycetes</taxon>
        <taxon>Streptosporangiales</taxon>
        <taxon>Streptosporangiaceae</taxon>
        <taxon>Planomonospora</taxon>
    </lineage>
</organism>
<evidence type="ECO:0000313" key="4">
    <source>
        <dbReference type="Proteomes" id="UP000562352"/>
    </source>
</evidence>
<keyword evidence="2" id="KW-1133">Transmembrane helix</keyword>
<evidence type="ECO:0000313" key="3">
    <source>
        <dbReference type="EMBL" id="MBB5967680.1"/>
    </source>
</evidence>
<dbReference type="EMBL" id="JACHJJ010000037">
    <property type="protein sequence ID" value="MBB5967680.1"/>
    <property type="molecule type" value="Genomic_DNA"/>
</dbReference>
<keyword evidence="2" id="KW-0812">Transmembrane</keyword>
<feature type="transmembrane region" description="Helical" evidence="2">
    <location>
        <begin position="202"/>
        <end position="224"/>
    </location>
</feature>
<comment type="caution">
    <text evidence="3">The sequence shown here is derived from an EMBL/GenBank/DDBJ whole genome shotgun (WGS) entry which is preliminary data.</text>
</comment>
<evidence type="ECO:0008006" key="5">
    <source>
        <dbReference type="Google" id="ProtNLM"/>
    </source>
</evidence>
<dbReference type="Pfam" id="PF04075">
    <property type="entry name" value="F420H2_quin_red"/>
    <property type="match status" value="1"/>
</dbReference>
<feature type="region of interest" description="Disordered" evidence="1">
    <location>
        <begin position="292"/>
        <end position="312"/>
    </location>
</feature>
<dbReference type="InterPro" id="IPR012349">
    <property type="entry name" value="Split_barrel_FMN-bd"/>
</dbReference>
<feature type="transmembrane region" description="Helical" evidence="2">
    <location>
        <begin position="168"/>
        <end position="190"/>
    </location>
</feature>
<evidence type="ECO:0000256" key="1">
    <source>
        <dbReference type="SAM" id="MobiDB-lite"/>
    </source>
</evidence>
<evidence type="ECO:0000256" key="2">
    <source>
        <dbReference type="SAM" id="Phobius"/>
    </source>
</evidence>
<dbReference type="Gene3D" id="2.30.110.10">
    <property type="entry name" value="Electron Transport, Fmn-binding Protein, Chain A"/>
    <property type="match status" value="1"/>
</dbReference>
<feature type="transmembrane region" description="Helical" evidence="2">
    <location>
        <begin position="236"/>
        <end position="257"/>
    </location>
</feature>
<feature type="transmembrane region" description="Helical" evidence="2">
    <location>
        <begin position="263"/>
        <end position="288"/>
    </location>
</feature>
<sequence length="312" mass="32970">MTTHTARPAGLKRPLAGRSAWRRLDGLQNRVVNPVVRWLLRSTLHDLLSGSVLLLTVRGRRSGRQITVPAGYVERDGELLLISHRTRRWWRNLHDGAPVRVLLRGREWNGTARASLESGRILDTLMAMAADRPAGAARSAWARDGVAIRISLRAPLPRARATGLWRRWFCAAAIGGTAGFAVPAVVAALVADSSRLGPPPRAALIVLAGLGGGAALGLAQAWALRAALPAVPTRAWVRATAAGAGIAWSAGAVPVLLGDTAAAVAWPVPAVMGVTALASMSLLQVAVLRGRHRGHRHRAGPDPAGRPRSPLP</sequence>
<dbReference type="RefSeq" id="WP_221474499.1">
    <property type="nucleotide sequence ID" value="NZ_BAAAWZ010000001.1"/>
</dbReference>
<keyword evidence="2" id="KW-0472">Membrane</keyword>
<proteinExistence type="predicted"/>
<gene>
    <name evidence="3" type="ORF">FHS22_006993</name>
</gene>
<dbReference type="Proteomes" id="UP000562352">
    <property type="component" value="Unassembled WGS sequence"/>
</dbReference>
<reference evidence="3 4" key="1">
    <citation type="submission" date="2020-08" db="EMBL/GenBank/DDBJ databases">
        <title>Genomic Encyclopedia of Type Strains, Phase III (KMG-III): the genomes of soil and plant-associated and newly described type strains.</title>
        <authorList>
            <person name="Whitman W."/>
        </authorList>
    </citation>
    <scope>NUCLEOTIDE SEQUENCE [LARGE SCALE GENOMIC DNA]</scope>
    <source>
        <strain evidence="3 4">CECT 3303</strain>
    </source>
</reference>
<protein>
    <recommendedName>
        <fullName evidence="5">Deazaflavin-dependent oxidoreductase, nitroreductase family</fullName>
    </recommendedName>
</protein>
<name>A0A841DCA6_PLAVE</name>
<dbReference type="InterPro" id="IPR004378">
    <property type="entry name" value="F420H2_quin_Rdtase"/>
</dbReference>
<dbReference type="AlphaFoldDB" id="A0A841DCA6"/>
<keyword evidence="4" id="KW-1185">Reference proteome</keyword>
<accession>A0A841DCA6</accession>
<dbReference type="GO" id="GO:0016491">
    <property type="term" value="F:oxidoreductase activity"/>
    <property type="evidence" value="ECO:0007669"/>
    <property type="project" value="InterPro"/>
</dbReference>